<evidence type="ECO:0000313" key="3">
    <source>
        <dbReference type="Proteomes" id="UP000184356"/>
    </source>
</evidence>
<feature type="signal peptide" evidence="1">
    <location>
        <begin position="1"/>
        <end position="17"/>
    </location>
</feature>
<protein>
    <recommendedName>
        <fullName evidence="4">Chitin-binding type-1 domain-containing protein</fullName>
    </recommendedName>
</protein>
<dbReference type="STRING" id="1036612.A0A1L9TGT8"/>
<dbReference type="OrthoDB" id="4509810at2759"/>
<proteinExistence type="predicted"/>
<dbReference type="RefSeq" id="XP_040702428.1">
    <property type="nucleotide sequence ID" value="XM_040846953.1"/>
</dbReference>
<dbReference type="EMBL" id="KV878586">
    <property type="protein sequence ID" value="OJJ58622.1"/>
    <property type="molecule type" value="Genomic_DNA"/>
</dbReference>
<evidence type="ECO:0008006" key="4">
    <source>
        <dbReference type="Google" id="ProtNLM"/>
    </source>
</evidence>
<name>A0A1L9TGT8_9EURO</name>
<dbReference type="VEuPathDB" id="FungiDB:ASPSYDRAFT_45007"/>
<feature type="chain" id="PRO_5012521711" description="Chitin-binding type-1 domain-containing protein" evidence="1">
    <location>
        <begin position="18"/>
        <end position="53"/>
    </location>
</feature>
<dbReference type="GeneID" id="63763026"/>
<reference evidence="3" key="1">
    <citation type="journal article" date="2017" name="Genome Biol.">
        <title>Comparative genomics reveals high biological diversity and specific adaptations in the industrially and medically important fungal genus Aspergillus.</title>
        <authorList>
            <person name="de Vries R.P."/>
            <person name="Riley R."/>
            <person name="Wiebenga A."/>
            <person name="Aguilar-Osorio G."/>
            <person name="Amillis S."/>
            <person name="Uchima C.A."/>
            <person name="Anderluh G."/>
            <person name="Asadollahi M."/>
            <person name="Askin M."/>
            <person name="Barry K."/>
            <person name="Battaglia E."/>
            <person name="Bayram O."/>
            <person name="Benocci T."/>
            <person name="Braus-Stromeyer S.A."/>
            <person name="Caldana C."/>
            <person name="Canovas D."/>
            <person name="Cerqueira G.C."/>
            <person name="Chen F."/>
            <person name="Chen W."/>
            <person name="Choi C."/>
            <person name="Clum A."/>
            <person name="Dos Santos R.A."/>
            <person name="Damasio A.R."/>
            <person name="Diallinas G."/>
            <person name="Emri T."/>
            <person name="Fekete E."/>
            <person name="Flipphi M."/>
            <person name="Freyberg S."/>
            <person name="Gallo A."/>
            <person name="Gournas C."/>
            <person name="Habgood R."/>
            <person name="Hainaut M."/>
            <person name="Harispe M.L."/>
            <person name="Henrissat B."/>
            <person name="Hilden K.S."/>
            <person name="Hope R."/>
            <person name="Hossain A."/>
            <person name="Karabika E."/>
            <person name="Karaffa L."/>
            <person name="Karanyi Z."/>
            <person name="Krasevec N."/>
            <person name="Kuo A."/>
            <person name="Kusch H."/>
            <person name="LaButti K."/>
            <person name="Lagendijk E.L."/>
            <person name="Lapidus A."/>
            <person name="Levasseur A."/>
            <person name="Lindquist E."/>
            <person name="Lipzen A."/>
            <person name="Logrieco A.F."/>
            <person name="MacCabe A."/>
            <person name="Maekelae M.R."/>
            <person name="Malavazi I."/>
            <person name="Melin P."/>
            <person name="Meyer V."/>
            <person name="Mielnichuk N."/>
            <person name="Miskei M."/>
            <person name="Molnar A.P."/>
            <person name="Mule G."/>
            <person name="Ngan C.Y."/>
            <person name="Orejas M."/>
            <person name="Orosz E."/>
            <person name="Ouedraogo J.P."/>
            <person name="Overkamp K.M."/>
            <person name="Park H.-S."/>
            <person name="Perrone G."/>
            <person name="Piumi F."/>
            <person name="Punt P.J."/>
            <person name="Ram A.F."/>
            <person name="Ramon A."/>
            <person name="Rauscher S."/>
            <person name="Record E."/>
            <person name="Riano-Pachon D.M."/>
            <person name="Robert V."/>
            <person name="Roehrig J."/>
            <person name="Ruller R."/>
            <person name="Salamov A."/>
            <person name="Salih N.S."/>
            <person name="Samson R.A."/>
            <person name="Sandor E."/>
            <person name="Sanguinetti M."/>
            <person name="Schuetze T."/>
            <person name="Sepcic K."/>
            <person name="Shelest E."/>
            <person name="Sherlock G."/>
            <person name="Sophianopoulou V."/>
            <person name="Squina F.M."/>
            <person name="Sun H."/>
            <person name="Susca A."/>
            <person name="Todd R.B."/>
            <person name="Tsang A."/>
            <person name="Unkles S.E."/>
            <person name="van de Wiele N."/>
            <person name="van Rossen-Uffink D."/>
            <person name="Oliveira J.V."/>
            <person name="Vesth T.C."/>
            <person name="Visser J."/>
            <person name="Yu J.-H."/>
            <person name="Zhou M."/>
            <person name="Andersen M.R."/>
            <person name="Archer D.B."/>
            <person name="Baker S.E."/>
            <person name="Benoit I."/>
            <person name="Brakhage A.A."/>
            <person name="Braus G.H."/>
            <person name="Fischer R."/>
            <person name="Frisvad J.C."/>
            <person name="Goldman G.H."/>
            <person name="Houbraken J."/>
            <person name="Oakley B."/>
            <person name="Pocsi I."/>
            <person name="Scazzocchio C."/>
            <person name="Seiboth B."/>
            <person name="vanKuyk P.A."/>
            <person name="Wortman J."/>
            <person name="Dyer P.S."/>
            <person name="Grigoriev I.V."/>
        </authorList>
    </citation>
    <scope>NUCLEOTIDE SEQUENCE [LARGE SCALE GENOMIC DNA]</scope>
    <source>
        <strain evidence="3">CBS 593.65</strain>
    </source>
</reference>
<accession>A0A1L9TGT8</accession>
<dbReference type="AlphaFoldDB" id="A0A1L9TGT8"/>
<dbReference type="Proteomes" id="UP000184356">
    <property type="component" value="Unassembled WGS sequence"/>
</dbReference>
<organism evidence="2 3">
    <name type="scientific">Aspergillus sydowii CBS 593.65</name>
    <dbReference type="NCBI Taxonomy" id="1036612"/>
    <lineage>
        <taxon>Eukaryota</taxon>
        <taxon>Fungi</taxon>
        <taxon>Dikarya</taxon>
        <taxon>Ascomycota</taxon>
        <taxon>Pezizomycotina</taxon>
        <taxon>Eurotiomycetes</taxon>
        <taxon>Eurotiomycetidae</taxon>
        <taxon>Eurotiales</taxon>
        <taxon>Aspergillaceae</taxon>
        <taxon>Aspergillus</taxon>
        <taxon>Aspergillus subgen. Nidulantes</taxon>
    </lineage>
</organism>
<sequence length="53" mass="5482">MKLFATVLLLAVTAVAAIDIEPRAGCSQPGEYCNDGTFLCCSGNCDTANNVCP</sequence>
<keyword evidence="3" id="KW-1185">Reference proteome</keyword>
<evidence type="ECO:0000313" key="2">
    <source>
        <dbReference type="EMBL" id="OJJ58622.1"/>
    </source>
</evidence>
<gene>
    <name evidence="2" type="ORF">ASPSYDRAFT_45007</name>
</gene>
<keyword evidence="1" id="KW-0732">Signal</keyword>
<evidence type="ECO:0000256" key="1">
    <source>
        <dbReference type="SAM" id="SignalP"/>
    </source>
</evidence>